<name>A0A6S6U195_9BACT</name>
<dbReference type="Gene3D" id="1.10.760.10">
    <property type="entry name" value="Cytochrome c-like domain"/>
    <property type="match status" value="1"/>
</dbReference>
<gene>
    <name evidence="6" type="ORF">HELGO_WM22468</name>
</gene>
<evidence type="ECO:0000313" key="6">
    <source>
        <dbReference type="EMBL" id="CAA6828345.1"/>
    </source>
</evidence>
<feature type="domain" description="Cytochrome c" evidence="5">
    <location>
        <begin position="63"/>
        <end position="197"/>
    </location>
</feature>
<protein>
    <submittedName>
        <fullName evidence="6">Cytochrome c</fullName>
    </submittedName>
</protein>
<dbReference type="GO" id="GO:0020037">
    <property type="term" value="F:heme binding"/>
    <property type="evidence" value="ECO:0007669"/>
    <property type="project" value="InterPro"/>
</dbReference>
<dbReference type="GO" id="GO:0009055">
    <property type="term" value="F:electron transfer activity"/>
    <property type="evidence" value="ECO:0007669"/>
    <property type="project" value="InterPro"/>
</dbReference>
<sequence length="359" mass="40711">MFGKFKITTILASLMILVLVASFTIMQPEKEQFFLSDSDDLWAVYDKLGKIRFNAVNTSIVGVSVEKGRDIINKGYSTKQDGTGKTAQQSPYFKCTACHNKEKEFDDLSNVSAQNRLNYAVKHDLPFLQGSSFYGLINRKTFYNDDYQKKYGHVPIIKASNTDIRKAIQLCATQCAQGRALSDWEIESIIAYYSSIGLKIKDLNLKPAEKKEIETIINKGTDLHQAVHLLESKYLATSPAHFANHKAYTPITEAEKKDTESFKNGQLVYEHSCLHCHEGKRYSFFALDNSKFSFINLLNRTKADKDGSIYKITRHGTWPLAGKKAYMPLYPMEKMSEDQLTDLKIYIENMAIGNNLAAQ</sequence>
<organism evidence="6">
    <name type="scientific">uncultured Aureispira sp</name>
    <dbReference type="NCBI Taxonomy" id="1331704"/>
    <lineage>
        <taxon>Bacteria</taxon>
        <taxon>Pseudomonadati</taxon>
        <taxon>Bacteroidota</taxon>
        <taxon>Saprospiria</taxon>
        <taxon>Saprospirales</taxon>
        <taxon>Saprospiraceae</taxon>
        <taxon>Aureispira</taxon>
        <taxon>environmental samples</taxon>
    </lineage>
</organism>
<dbReference type="AlphaFoldDB" id="A0A6S6U195"/>
<evidence type="ECO:0000259" key="5">
    <source>
        <dbReference type="PROSITE" id="PS51007"/>
    </source>
</evidence>
<keyword evidence="3 4" id="KW-0408">Iron</keyword>
<evidence type="ECO:0000256" key="4">
    <source>
        <dbReference type="PROSITE-ProRule" id="PRU00433"/>
    </source>
</evidence>
<evidence type="ECO:0000256" key="1">
    <source>
        <dbReference type="ARBA" id="ARBA00022617"/>
    </source>
</evidence>
<dbReference type="InterPro" id="IPR009056">
    <property type="entry name" value="Cyt_c-like_dom"/>
</dbReference>
<reference evidence="6" key="1">
    <citation type="submission" date="2020-01" db="EMBL/GenBank/DDBJ databases">
        <authorList>
            <person name="Meier V. D."/>
            <person name="Meier V D."/>
        </authorList>
    </citation>
    <scope>NUCLEOTIDE SEQUENCE</scope>
    <source>
        <strain evidence="6">HLG_WM_MAG_10</strain>
    </source>
</reference>
<dbReference type="Pfam" id="PF13442">
    <property type="entry name" value="Cytochrome_CBB3"/>
    <property type="match status" value="1"/>
</dbReference>
<dbReference type="GO" id="GO:0046872">
    <property type="term" value="F:metal ion binding"/>
    <property type="evidence" value="ECO:0007669"/>
    <property type="project" value="UniProtKB-KW"/>
</dbReference>
<dbReference type="SUPFAM" id="SSF46626">
    <property type="entry name" value="Cytochrome c"/>
    <property type="match status" value="1"/>
</dbReference>
<evidence type="ECO:0000256" key="3">
    <source>
        <dbReference type="ARBA" id="ARBA00023004"/>
    </source>
</evidence>
<proteinExistence type="predicted"/>
<keyword evidence="1 4" id="KW-0349">Heme</keyword>
<keyword evidence="2 4" id="KW-0479">Metal-binding</keyword>
<dbReference type="EMBL" id="CACVAQ010000427">
    <property type="protein sequence ID" value="CAA6828345.1"/>
    <property type="molecule type" value="Genomic_DNA"/>
</dbReference>
<dbReference type="PROSITE" id="PS51007">
    <property type="entry name" value="CYTC"/>
    <property type="match status" value="1"/>
</dbReference>
<dbReference type="InterPro" id="IPR036909">
    <property type="entry name" value="Cyt_c-like_dom_sf"/>
</dbReference>
<accession>A0A6S6U195</accession>
<evidence type="ECO:0000256" key="2">
    <source>
        <dbReference type="ARBA" id="ARBA00022723"/>
    </source>
</evidence>